<evidence type="ECO:0000313" key="1">
    <source>
        <dbReference type="EMBL" id="KAF8467468.1"/>
    </source>
</evidence>
<organism evidence="1 2">
    <name type="scientific">Russula ochroleuca</name>
    <dbReference type="NCBI Taxonomy" id="152965"/>
    <lineage>
        <taxon>Eukaryota</taxon>
        <taxon>Fungi</taxon>
        <taxon>Dikarya</taxon>
        <taxon>Basidiomycota</taxon>
        <taxon>Agaricomycotina</taxon>
        <taxon>Agaricomycetes</taxon>
        <taxon>Russulales</taxon>
        <taxon>Russulaceae</taxon>
        <taxon>Russula</taxon>
    </lineage>
</organism>
<dbReference type="OrthoDB" id="3830579at2759"/>
<dbReference type="EMBL" id="WHVB01000036">
    <property type="protein sequence ID" value="KAF8467468.1"/>
    <property type="molecule type" value="Genomic_DNA"/>
</dbReference>
<keyword evidence="2" id="KW-1185">Reference proteome</keyword>
<reference evidence="1" key="2">
    <citation type="journal article" date="2020" name="Nat. Commun.">
        <title>Large-scale genome sequencing of mycorrhizal fungi provides insights into the early evolution of symbiotic traits.</title>
        <authorList>
            <person name="Miyauchi S."/>
            <person name="Kiss E."/>
            <person name="Kuo A."/>
            <person name="Drula E."/>
            <person name="Kohler A."/>
            <person name="Sanchez-Garcia M."/>
            <person name="Morin E."/>
            <person name="Andreopoulos B."/>
            <person name="Barry K.W."/>
            <person name="Bonito G."/>
            <person name="Buee M."/>
            <person name="Carver A."/>
            <person name="Chen C."/>
            <person name="Cichocki N."/>
            <person name="Clum A."/>
            <person name="Culley D."/>
            <person name="Crous P.W."/>
            <person name="Fauchery L."/>
            <person name="Girlanda M."/>
            <person name="Hayes R.D."/>
            <person name="Keri Z."/>
            <person name="LaButti K."/>
            <person name="Lipzen A."/>
            <person name="Lombard V."/>
            <person name="Magnuson J."/>
            <person name="Maillard F."/>
            <person name="Murat C."/>
            <person name="Nolan M."/>
            <person name="Ohm R.A."/>
            <person name="Pangilinan J."/>
            <person name="Pereira M.F."/>
            <person name="Perotto S."/>
            <person name="Peter M."/>
            <person name="Pfister S."/>
            <person name="Riley R."/>
            <person name="Sitrit Y."/>
            <person name="Stielow J.B."/>
            <person name="Szollosi G."/>
            <person name="Zifcakova L."/>
            <person name="Stursova M."/>
            <person name="Spatafora J.W."/>
            <person name="Tedersoo L."/>
            <person name="Vaario L.M."/>
            <person name="Yamada A."/>
            <person name="Yan M."/>
            <person name="Wang P."/>
            <person name="Xu J."/>
            <person name="Bruns T."/>
            <person name="Baldrian P."/>
            <person name="Vilgalys R."/>
            <person name="Dunand C."/>
            <person name="Henrissat B."/>
            <person name="Grigoriev I.V."/>
            <person name="Hibbett D."/>
            <person name="Nagy L.G."/>
            <person name="Martin F.M."/>
        </authorList>
    </citation>
    <scope>NUCLEOTIDE SEQUENCE</scope>
    <source>
        <strain evidence="1">Prilba</strain>
    </source>
</reference>
<accession>A0A9P5MQL7</accession>
<dbReference type="AlphaFoldDB" id="A0A9P5MQL7"/>
<evidence type="ECO:0000313" key="2">
    <source>
        <dbReference type="Proteomes" id="UP000759537"/>
    </source>
</evidence>
<dbReference type="Proteomes" id="UP000759537">
    <property type="component" value="Unassembled WGS sequence"/>
</dbReference>
<dbReference type="Gene3D" id="3.30.70.100">
    <property type="match status" value="1"/>
</dbReference>
<comment type="caution">
    <text evidence="1">The sequence shown here is derived from an EMBL/GenBank/DDBJ whole genome shotgun (WGS) entry which is preliminary data.</text>
</comment>
<gene>
    <name evidence="1" type="ORF">DFH94DRAFT_296028</name>
</gene>
<evidence type="ECO:0008006" key="3">
    <source>
        <dbReference type="Google" id="ProtNLM"/>
    </source>
</evidence>
<reference evidence="1" key="1">
    <citation type="submission" date="2019-10" db="EMBL/GenBank/DDBJ databases">
        <authorList>
            <consortium name="DOE Joint Genome Institute"/>
            <person name="Kuo A."/>
            <person name="Miyauchi S."/>
            <person name="Kiss E."/>
            <person name="Drula E."/>
            <person name="Kohler A."/>
            <person name="Sanchez-Garcia M."/>
            <person name="Andreopoulos B."/>
            <person name="Barry K.W."/>
            <person name="Bonito G."/>
            <person name="Buee M."/>
            <person name="Carver A."/>
            <person name="Chen C."/>
            <person name="Cichocki N."/>
            <person name="Clum A."/>
            <person name="Culley D."/>
            <person name="Crous P.W."/>
            <person name="Fauchery L."/>
            <person name="Girlanda M."/>
            <person name="Hayes R."/>
            <person name="Keri Z."/>
            <person name="LaButti K."/>
            <person name="Lipzen A."/>
            <person name="Lombard V."/>
            <person name="Magnuson J."/>
            <person name="Maillard F."/>
            <person name="Morin E."/>
            <person name="Murat C."/>
            <person name="Nolan M."/>
            <person name="Ohm R."/>
            <person name="Pangilinan J."/>
            <person name="Pereira M."/>
            <person name="Perotto S."/>
            <person name="Peter M."/>
            <person name="Riley R."/>
            <person name="Sitrit Y."/>
            <person name="Stielow B."/>
            <person name="Szollosi G."/>
            <person name="Zifcakova L."/>
            <person name="Stursova M."/>
            <person name="Spatafora J.W."/>
            <person name="Tedersoo L."/>
            <person name="Vaario L.-M."/>
            <person name="Yamada A."/>
            <person name="Yan M."/>
            <person name="Wang P."/>
            <person name="Xu J."/>
            <person name="Bruns T."/>
            <person name="Baldrian P."/>
            <person name="Vilgalys R."/>
            <person name="Henrissat B."/>
            <person name="Grigoriev I.V."/>
            <person name="Hibbett D."/>
            <person name="Nagy L.G."/>
            <person name="Martin F.M."/>
        </authorList>
    </citation>
    <scope>NUCLEOTIDE SEQUENCE</scope>
    <source>
        <strain evidence="1">Prilba</strain>
    </source>
</reference>
<protein>
    <recommendedName>
        <fullName evidence="3">ABM domain-containing protein</fullName>
    </recommendedName>
</protein>
<sequence>MAPPPDVPVVQFVWFRANDRCLADPSLFQAVRDTAQGWQERGLNAQYWGISVNRANEFFWLLLWQSHAHSTAIKADPSYPTFVHDREALATAPVFDIHVPFSGNPQRTLEAPVTEMSFYKTDDREVNPDVRPAAETQELIRHITYRIESLQLQGFIALSWGIAIEDGTRGVYLAGWKSIEDHMRLGTLDDHKVFVEETEEIFKGLTDLHIAYAPFKLHGAPSST</sequence>
<name>A0A9P5MQL7_9AGAM</name>
<proteinExistence type="predicted"/>